<proteinExistence type="predicted"/>
<evidence type="ECO:0000313" key="2">
    <source>
        <dbReference type="Proteomes" id="UP000521943"/>
    </source>
</evidence>
<dbReference type="AlphaFoldDB" id="A0A8H6HVQ4"/>
<sequence>MTLIPPELVDRILSLLDGEGRSAALLSCALVSSEFYATAKPAIYSDIKIGYIPYPETLEDAPRCSPPLCRLMKLASQLEHDPTPGSLVKTLHLRLEPAVDDFRASSNSSELPEDRALRPLVTLLRSLTRLEAFRIDNYALSQSFSTAKLKLVTAEVVRIRNLPTLRTLALNSCGISSRVWSQNTSLSSVILKPYSPVAPGLADTWKRLFRCLTRTQQRVPRATLLALRTSKRQ</sequence>
<name>A0A8H6HVQ4_9AGAR</name>
<organism evidence="1 2">
    <name type="scientific">Ephemerocybe angulata</name>
    <dbReference type="NCBI Taxonomy" id="980116"/>
    <lineage>
        <taxon>Eukaryota</taxon>
        <taxon>Fungi</taxon>
        <taxon>Dikarya</taxon>
        <taxon>Basidiomycota</taxon>
        <taxon>Agaricomycotina</taxon>
        <taxon>Agaricomycetes</taxon>
        <taxon>Agaricomycetidae</taxon>
        <taxon>Agaricales</taxon>
        <taxon>Agaricineae</taxon>
        <taxon>Psathyrellaceae</taxon>
        <taxon>Ephemerocybe</taxon>
    </lineage>
</organism>
<keyword evidence="2" id="KW-1185">Reference proteome</keyword>
<protein>
    <recommendedName>
        <fullName evidence="3">F-box domain-containing protein</fullName>
    </recommendedName>
</protein>
<accession>A0A8H6HVQ4</accession>
<gene>
    <name evidence="1" type="ORF">DFP72DRAFT_389297</name>
</gene>
<reference evidence="1 2" key="1">
    <citation type="submission" date="2020-07" db="EMBL/GenBank/DDBJ databases">
        <title>Comparative genomics of pyrophilous fungi reveals a link between fire events and developmental genes.</title>
        <authorList>
            <consortium name="DOE Joint Genome Institute"/>
            <person name="Steindorff A.S."/>
            <person name="Carver A."/>
            <person name="Calhoun S."/>
            <person name="Stillman K."/>
            <person name="Liu H."/>
            <person name="Lipzen A."/>
            <person name="Pangilinan J."/>
            <person name="Labutti K."/>
            <person name="Bruns T.D."/>
            <person name="Grigoriev I.V."/>
        </authorList>
    </citation>
    <scope>NUCLEOTIDE SEQUENCE [LARGE SCALE GENOMIC DNA]</scope>
    <source>
        <strain evidence="1 2">CBS 144469</strain>
    </source>
</reference>
<evidence type="ECO:0000313" key="1">
    <source>
        <dbReference type="EMBL" id="KAF6754093.1"/>
    </source>
</evidence>
<evidence type="ECO:0008006" key="3">
    <source>
        <dbReference type="Google" id="ProtNLM"/>
    </source>
</evidence>
<dbReference type="Proteomes" id="UP000521943">
    <property type="component" value="Unassembled WGS sequence"/>
</dbReference>
<dbReference type="EMBL" id="JACGCI010000036">
    <property type="protein sequence ID" value="KAF6754093.1"/>
    <property type="molecule type" value="Genomic_DNA"/>
</dbReference>
<comment type="caution">
    <text evidence="1">The sequence shown here is derived from an EMBL/GenBank/DDBJ whole genome shotgun (WGS) entry which is preliminary data.</text>
</comment>